<evidence type="ECO:0000313" key="7">
    <source>
        <dbReference type="EMBL" id="PIZ36041.1"/>
    </source>
</evidence>
<evidence type="ECO:0000256" key="5">
    <source>
        <dbReference type="PIRNR" id="PIRNR037489"/>
    </source>
</evidence>
<evidence type="ECO:0000256" key="3">
    <source>
        <dbReference type="ARBA" id="ARBA00022112"/>
    </source>
</evidence>
<proteinExistence type="inferred from homology"/>
<feature type="binding site" evidence="6">
    <location>
        <position position="65"/>
    </location>
    <ligand>
        <name>a divalent metal cation</name>
        <dbReference type="ChEBI" id="CHEBI:60240"/>
        <label>1</label>
    </ligand>
</feature>
<sequence>MAIVAQIAGLVEGIAPSYLKFEGDNVGLQVGSAGMAVNKVLVALEVTDEVLHEARSKGAQLIFSHHPLIFKSLDRVLAEDHVGGLVTDLISSGISLLVAHTNLDRARDGVSDVLAHVLGLQDIEVLLPARDIHMYKLVVFVPKDNVHEIISALGNVGGGVIGEYSHCTYRVEGIGTFYPMLGAHPFLGKSGELNEVDEYRLEILVAPDRIEQVVQTLLDVHPYEEVAYDVYDVTTPPPGVGFGRVGNMTKTRKLRDCIENWADKLGTDLKVSGDMDTVVSRVAVCGGSGGELIGVAKASGADVYLTGDIKYHAAHAARAIGLAIVDAGHAETERLVIPEVSRELQRSINEAGLKVEVLVSEIDTSPWNRD</sequence>
<dbReference type="GO" id="GO:0046872">
    <property type="term" value="F:metal ion binding"/>
    <property type="evidence" value="ECO:0007669"/>
    <property type="project" value="UniProtKB-UniRule"/>
</dbReference>
<dbReference type="RefSeq" id="WP_286679087.1">
    <property type="nucleotide sequence ID" value="NZ_MNXI01000126.1"/>
</dbReference>
<dbReference type="PANTHER" id="PTHR13799:SF14">
    <property type="entry name" value="GTP CYCLOHYDROLASE 1 TYPE 2 HOMOLOG"/>
    <property type="match status" value="1"/>
</dbReference>
<dbReference type="Pfam" id="PF01784">
    <property type="entry name" value="DUF34_NIF3"/>
    <property type="match status" value="1"/>
</dbReference>
<accession>A0A2M7T602</accession>
<dbReference type="Proteomes" id="UP000230956">
    <property type="component" value="Unassembled WGS sequence"/>
</dbReference>
<dbReference type="AlphaFoldDB" id="A0A2M7T602"/>
<feature type="binding site" evidence="6">
    <location>
        <position position="329"/>
    </location>
    <ligand>
        <name>a divalent metal cation</name>
        <dbReference type="ChEBI" id="CHEBI:60240"/>
        <label>1</label>
    </ligand>
</feature>
<dbReference type="Gene3D" id="3.40.1390.30">
    <property type="entry name" value="NIF3 (NGG1p interacting factor 3)-like"/>
    <property type="match status" value="1"/>
</dbReference>
<dbReference type="PIRSF" id="PIRSF037489">
    <property type="entry name" value="UCP037489_NIF3_YqfO"/>
    <property type="match status" value="1"/>
</dbReference>
<dbReference type="FunFam" id="3.40.1390.30:FF:000001">
    <property type="entry name" value="GTP cyclohydrolase 1 type 2"/>
    <property type="match status" value="1"/>
</dbReference>
<feature type="binding site" evidence="6">
    <location>
        <position position="104"/>
    </location>
    <ligand>
        <name>a divalent metal cation</name>
        <dbReference type="ChEBI" id="CHEBI:60240"/>
        <label>1</label>
    </ligand>
</feature>
<evidence type="ECO:0000256" key="6">
    <source>
        <dbReference type="PIRSR" id="PIRSR602678-1"/>
    </source>
</evidence>
<comment type="caution">
    <text evidence="7">The sequence shown here is derived from an EMBL/GenBank/DDBJ whole genome shotgun (WGS) entry which is preliminary data.</text>
</comment>
<evidence type="ECO:0000256" key="4">
    <source>
        <dbReference type="ARBA" id="ARBA00022723"/>
    </source>
</evidence>
<dbReference type="InterPro" id="IPR015867">
    <property type="entry name" value="N-reg_PII/ATP_PRibTrfase_C"/>
</dbReference>
<reference evidence="8" key="1">
    <citation type="submission" date="2017-09" db="EMBL/GenBank/DDBJ databases">
        <title>Depth-based differentiation of microbial function through sediment-hosted aquifers and enrichment of novel symbionts in the deep terrestrial subsurface.</title>
        <authorList>
            <person name="Probst A.J."/>
            <person name="Ladd B."/>
            <person name="Jarett J.K."/>
            <person name="Geller-Mcgrath D.E."/>
            <person name="Sieber C.M.K."/>
            <person name="Emerson J.B."/>
            <person name="Anantharaman K."/>
            <person name="Thomas B.C."/>
            <person name="Malmstrom R."/>
            <person name="Stieglmeier M."/>
            <person name="Klingl A."/>
            <person name="Woyke T."/>
            <person name="Ryan C.M."/>
            <person name="Banfield J.F."/>
        </authorList>
    </citation>
    <scope>NUCLEOTIDE SEQUENCE [LARGE SCALE GENOMIC DNA]</scope>
</reference>
<name>A0A2M7T602_9ACTN</name>
<dbReference type="NCBIfam" id="TIGR00486">
    <property type="entry name" value="YbgI_SA1388"/>
    <property type="match status" value="1"/>
</dbReference>
<dbReference type="InterPro" id="IPR036069">
    <property type="entry name" value="DUF34/NIF3_sf"/>
</dbReference>
<feature type="binding site" evidence="6">
    <location>
        <position position="66"/>
    </location>
    <ligand>
        <name>a divalent metal cation</name>
        <dbReference type="ChEBI" id="CHEBI:60240"/>
        <label>1</label>
    </ligand>
</feature>
<feature type="binding site" evidence="6">
    <location>
        <position position="333"/>
    </location>
    <ligand>
        <name>a divalent metal cation</name>
        <dbReference type="ChEBI" id="CHEBI:60240"/>
        <label>1</label>
    </ligand>
</feature>
<keyword evidence="4 5" id="KW-0479">Metal-binding</keyword>
<comment type="subunit">
    <text evidence="2">Homohexamer.</text>
</comment>
<evidence type="ECO:0000313" key="8">
    <source>
        <dbReference type="Proteomes" id="UP000230956"/>
    </source>
</evidence>
<gene>
    <name evidence="7" type="ORF">COY37_09330</name>
</gene>
<organism evidence="7 8">
    <name type="scientific">Candidatus Aquicultor secundus</name>
    <dbReference type="NCBI Taxonomy" id="1973895"/>
    <lineage>
        <taxon>Bacteria</taxon>
        <taxon>Bacillati</taxon>
        <taxon>Actinomycetota</taxon>
        <taxon>Candidatus Aquicultoria</taxon>
        <taxon>Candidatus Aquicultorales</taxon>
        <taxon>Candidatus Aquicultoraceae</taxon>
        <taxon>Candidatus Aquicultor</taxon>
    </lineage>
</organism>
<evidence type="ECO:0000256" key="2">
    <source>
        <dbReference type="ARBA" id="ARBA00011643"/>
    </source>
</evidence>
<protein>
    <recommendedName>
        <fullName evidence="3 5">GTP cyclohydrolase 1 type 2 homolog</fullName>
    </recommendedName>
</protein>
<dbReference type="GO" id="GO:0005737">
    <property type="term" value="C:cytoplasm"/>
    <property type="evidence" value="ECO:0007669"/>
    <property type="project" value="TreeGrafter"/>
</dbReference>
<comment type="similarity">
    <text evidence="1 5">Belongs to the GTP cyclohydrolase I type 2/NIF3 family.</text>
</comment>
<dbReference type="EMBL" id="PFNG01000216">
    <property type="protein sequence ID" value="PIZ36041.1"/>
    <property type="molecule type" value="Genomic_DNA"/>
</dbReference>
<dbReference type="Gene3D" id="3.30.70.120">
    <property type="match status" value="1"/>
</dbReference>
<dbReference type="SUPFAM" id="SSF102705">
    <property type="entry name" value="NIF3 (NGG1p interacting factor 3)-like"/>
    <property type="match status" value="1"/>
</dbReference>
<dbReference type="InterPro" id="IPR002678">
    <property type="entry name" value="DUF34/NIF3"/>
</dbReference>
<evidence type="ECO:0000256" key="1">
    <source>
        <dbReference type="ARBA" id="ARBA00006964"/>
    </source>
</evidence>
<dbReference type="InterPro" id="IPR017221">
    <property type="entry name" value="DUF34/NIF3_bac"/>
</dbReference>
<dbReference type="PANTHER" id="PTHR13799">
    <property type="entry name" value="NGG1 INTERACTING FACTOR 3"/>
    <property type="match status" value="1"/>
</dbReference>